<dbReference type="EMBL" id="CAXKWB010004908">
    <property type="protein sequence ID" value="CAL4075775.1"/>
    <property type="molecule type" value="Genomic_DNA"/>
</dbReference>
<dbReference type="InterPro" id="IPR056282">
    <property type="entry name" value="MROH2B-like_N_HEAT"/>
</dbReference>
<dbReference type="Proteomes" id="UP001497623">
    <property type="component" value="Unassembled WGS sequence"/>
</dbReference>
<comment type="caution">
    <text evidence="7">The sequence shown here is derived from an EMBL/GenBank/DDBJ whole genome shotgun (WGS) entry which is preliminary data.</text>
</comment>
<keyword evidence="4" id="KW-0862">Zinc</keyword>
<keyword evidence="3 5" id="KW-0863">Zinc-finger</keyword>
<dbReference type="InterPro" id="IPR055406">
    <property type="entry name" value="HEAT_Maestro"/>
</dbReference>
<dbReference type="InterPro" id="IPR045206">
    <property type="entry name" value="Maestro_heat-like_prot"/>
</dbReference>
<evidence type="ECO:0000256" key="1">
    <source>
        <dbReference type="ARBA" id="ARBA00022723"/>
    </source>
</evidence>
<gene>
    <name evidence="7" type="ORF">MNOR_LOCUS9926</name>
</gene>
<evidence type="ECO:0000259" key="6">
    <source>
        <dbReference type="PROSITE" id="PS50157"/>
    </source>
</evidence>
<sequence length="1535" mass="168782">MESLVAQVQSEMVPTQCIAETLGTLSSSNVTGTIPYIKAILGLIVPSLAAAKQDSLRVALAAMLAKFSEAIMEACANKSPDPNISEESYYTECAIIYETLVNLWLKSSNSSVRNETIMTLGHMSHLLPKEKLEELGGLVLTTIISFYRRTNSPYNLTFALSLLVDAILKKNLTDSLKFHVDSLLGSLFNQVCVTPNYSEPMTVKNHYEVLRCYELLGKPYTESTLSHLLQRLENASHMQRVGALVVAKHLINSKTLKGNDTSSLVPALVPLLGDPNSKVVKSMTQVVVALCHNEHLNAQTGQPFVTYLVKHCAGGLTPQGRRPSLAEIEGESVAEVTSRVLHVLATTVDAARVLLWPLLLTFVCKEEHEASLPTTLGCLAHLAHIQEPPKPDSKPLLSGPPGPPDAPVLLSRLLVLSCQPGESGLGIPALTLLQGLAPHIHPSLKELWDEQIPQLIMTYKGLVTKANSTGTLQGFKGLPEFLQQKQNIFGATINSSQQRTHTRQKPYQCCQYDQDFSQNNSLIKHMRTHTGRNHFNAAYVSRLSQITKSENTHRQKRESLALAIGISAATHTDTVLTHIEMWLKNADNLKKSISFFSFVKQDQRVEESTWPRTSVVLCLGQIATLAPAEVVASRVDGPIMLHLLNIINSNKSEIVNEAVLGAVSHIARSLAKLPMFKLRQRPLLITHLVNTAKQDNISHPMLASILQALRDLVALEPELNVEERTIILQAVFTATLNRYTINSVANNEDVYLNKCSAQLGVLIRTIILKDTNPATLDDVTTLLQSWTVAPSELVRLKSLELLHTALRTYNEHLNFTPEGPTSFNQTCQLLAFLAPRLADPSSRVRTEAVGSTFMVLRIAGRYNGQQPDYTDEDMDTLKNVEEQISVDDQARIDSLVQDVAKVISNKLSFVAVRSFLSYVVVGLQDKLESSSAAVGLILATVFTLRGHQMHQHIKELLGPSPECIHSRLSKVQSLETRRRTVESITALAKHNLTLVVDTMLTYPLPYERSVCESWRSIGHDPQLLSEAVTHISHILERTQPYTEQPTNTEQIVKIATLPPLSAICGLRELLYDLSKIKGDDDDLADWDKMPEVTEIDCLVEWTGSQSVIETAFPSLCGLLLLSYGCYVDVEVPLHQTTSINRNSFVPNRGATTLMPTKAVLRCLQGLVGVLGCCSLSATLGSKVREDRGEETIDTFLHTITDITSMLVHEAPKHISALAVCLDTRQAYEMQRVAVAAVFAQLIAEKCGGNHELLESITDGLLSRLNDRSVHVRRLAVRGLANFAHLQHEHLSDKLTEIVSALVGATDQRDGGNTAETQVALEALRGLASLLPCLPQETVLQHTPTLLIRIRLFSEKSSGEVREAGLGVLRGLAASVGSSDELQEHLHLHLLAALVHLADPHPPTVVMCKSALLALGPHLSSSAMNEMFQSHLEPSKDLNYHSFVTELTKHMVSDLSEHLSLFIQASSSYFKSNEASLRQAAVLLIGNLIYHCEDTSELGISSVSHGMLYLLRDPEPSVRSAAAIAIPLLYRHDNLL</sequence>
<keyword evidence="8" id="KW-1185">Reference proteome</keyword>
<dbReference type="InterPro" id="IPR011989">
    <property type="entry name" value="ARM-like"/>
</dbReference>
<dbReference type="InterPro" id="IPR013087">
    <property type="entry name" value="Znf_C2H2_type"/>
</dbReference>
<accession>A0AAV2QC45</accession>
<dbReference type="GO" id="GO:0008270">
    <property type="term" value="F:zinc ion binding"/>
    <property type="evidence" value="ECO:0007669"/>
    <property type="project" value="UniProtKB-KW"/>
</dbReference>
<dbReference type="InterPro" id="IPR016024">
    <property type="entry name" value="ARM-type_fold"/>
</dbReference>
<keyword evidence="2" id="KW-0677">Repeat</keyword>
<evidence type="ECO:0000256" key="4">
    <source>
        <dbReference type="ARBA" id="ARBA00022833"/>
    </source>
</evidence>
<evidence type="ECO:0000256" key="3">
    <source>
        <dbReference type="ARBA" id="ARBA00022771"/>
    </source>
</evidence>
<dbReference type="PANTHER" id="PTHR23120:SF0">
    <property type="entry name" value="MAESTRO HEAT-LIKE REPEAT FAMILY MEMBER 1"/>
    <property type="match status" value="1"/>
</dbReference>
<reference evidence="7 8" key="1">
    <citation type="submission" date="2024-05" db="EMBL/GenBank/DDBJ databases">
        <authorList>
            <person name="Wallberg A."/>
        </authorList>
    </citation>
    <scope>NUCLEOTIDE SEQUENCE [LARGE SCALE GENOMIC DNA]</scope>
</reference>
<dbReference type="Pfam" id="PF23227">
    <property type="entry name" value="HEAT_MROH2B_C"/>
    <property type="match status" value="1"/>
</dbReference>
<dbReference type="Pfam" id="PF21047">
    <property type="entry name" value="HEAT_Maestro"/>
    <property type="match status" value="1"/>
</dbReference>
<dbReference type="InterPro" id="IPR048465">
    <property type="entry name" value="Maestro-like_HEAT"/>
</dbReference>
<keyword evidence="1" id="KW-0479">Metal-binding</keyword>
<dbReference type="GO" id="GO:0006355">
    <property type="term" value="P:regulation of DNA-templated transcription"/>
    <property type="evidence" value="ECO:0007669"/>
    <property type="project" value="UniProtKB-ARBA"/>
</dbReference>
<dbReference type="SUPFAM" id="SSF57667">
    <property type="entry name" value="beta-beta-alpha zinc fingers"/>
    <property type="match status" value="1"/>
</dbReference>
<feature type="non-terminal residue" evidence="7">
    <location>
        <position position="1535"/>
    </location>
</feature>
<dbReference type="SUPFAM" id="SSF48371">
    <property type="entry name" value="ARM repeat"/>
    <property type="match status" value="3"/>
</dbReference>
<dbReference type="InterPro" id="IPR036236">
    <property type="entry name" value="Znf_C2H2_sf"/>
</dbReference>
<organism evidence="7 8">
    <name type="scientific">Meganyctiphanes norvegica</name>
    <name type="common">Northern krill</name>
    <name type="synonym">Thysanopoda norvegica</name>
    <dbReference type="NCBI Taxonomy" id="48144"/>
    <lineage>
        <taxon>Eukaryota</taxon>
        <taxon>Metazoa</taxon>
        <taxon>Ecdysozoa</taxon>
        <taxon>Arthropoda</taxon>
        <taxon>Crustacea</taxon>
        <taxon>Multicrustacea</taxon>
        <taxon>Malacostraca</taxon>
        <taxon>Eumalacostraca</taxon>
        <taxon>Eucarida</taxon>
        <taxon>Euphausiacea</taxon>
        <taxon>Euphausiidae</taxon>
        <taxon>Meganyctiphanes</taxon>
    </lineage>
</organism>
<dbReference type="Pfam" id="PF23221">
    <property type="entry name" value="HEAT_MROH2B_1st"/>
    <property type="match status" value="1"/>
</dbReference>
<dbReference type="PANTHER" id="PTHR23120">
    <property type="entry name" value="MAESTRO-RELATED HEAT DOMAIN-CONTAINING"/>
    <property type="match status" value="1"/>
</dbReference>
<evidence type="ECO:0000313" key="8">
    <source>
        <dbReference type="Proteomes" id="UP001497623"/>
    </source>
</evidence>
<proteinExistence type="predicted"/>
<dbReference type="FunFam" id="3.30.160.60:FF:002343">
    <property type="entry name" value="Zinc finger protein 33A"/>
    <property type="match status" value="1"/>
</dbReference>
<feature type="domain" description="C2H2-type" evidence="6">
    <location>
        <begin position="507"/>
        <end position="534"/>
    </location>
</feature>
<dbReference type="GO" id="GO:0005737">
    <property type="term" value="C:cytoplasm"/>
    <property type="evidence" value="ECO:0007669"/>
    <property type="project" value="TreeGrafter"/>
</dbReference>
<dbReference type="InterPro" id="IPR055408">
    <property type="entry name" value="HEAT_MROH2B-like"/>
</dbReference>
<evidence type="ECO:0000256" key="2">
    <source>
        <dbReference type="ARBA" id="ARBA00022737"/>
    </source>
</evidence>
<dbReference type="Gene3D" id="1.25.10.10">
    <property type="entry name" value="Leucine-rich Repeat Variant"/>
    <property type="match status" value="4"/>
</dbReference>
<evidence type="ECO:0000256" key="5">
    <source>
        <dbReference type="PROSITE-ProRule" id="PRU00042"/>
    </source>
</evidence>
<dbReference type="PROSITE" id="PS50157">
    <property type="entry name" value="ZINC_FINGER_C2H2_2"/>
    <property type="match status" value="1"/>
</dbReference>
<protein>
    <recommendedName>
        <fullName evidence="6">C2H2-type domain-containing protein</fullName>
    </recommendedName>
</protein>
<dbReference type="Pfam" id="PF23210">
    <property type="entry name" value="HEAT_Maestro_2"/>
    <property type="match status" value="1"/>
</dbReference>
<dbReference type="Gene3D" id="3.30.160.60">
    <property type="entry name" value="Classic Zinc Finger"/>
    <property type="match status" value="1"/>
</dbReference>
<evidence type="ECO:0000313" key="7">
    <source>
        <dbReference type="EMBL" id="CAL4075775.1"/>
    </source>
</evidence>
<name>A0AAV2QC45_MEGNR</name>